<dbReference type="SUPFAM" id="SSF53335">
    <property type="entry name" value="S-adenosyl-L-methionine-dependent methyltransferases"/>
    <property type="match status" value="1"/>
</dbReference>
<dbReference type="GO" id="GO:0052907">
    <property type="term" value="F:23S rRNA (adenine(1618)-N(6))-methyltransferase activity"/>
    <property type="evidence" value="ECO:0007669"/>
    <property type="project" value="UniProtKB-EC"/>
</dbReference>
<accession>A0A0A0EL80</accession>
<dbReference type="eggNOG" id="COG3129">
    <property type="taxonomic scope" value="Bacteria"/>
</dbReference>
<dbReference type="PANTHER" id="PTHR13393">
    <property type="entry name" value="SAM-DEPENDENT METHYLTRANSFERASE"/>
    <property type="match status" value="1"/>
</dbReference>
<dbReference type="Gene3D" id="3.40.50.150">
    <property type="entry name" value="Vaccinia Virus protein VP39"/>
    <property type="match status" value="1"/>
</dbReference>
<keyword evidence="3 6" id="KW-0489">Methyltransferase</keyword>
<dbReference type="PIRSF" id="PIRSF029038">
    <property type="entry name" value="Mtase_YbiN_prd"/>
    <property type="match status" value="1"/>
</dbReference>
<organism evidence="8 9">
    <name type="scientific">Lysobacter concretionis Ko07 = DSM 16239</name>
    <dbReference type="NCBI Taxonomy" id="1122185"/>
    <lineage>
        <taxon>Bacteria</taxon>
        <taxon>Pseudomonadati</taxon>
        <taxon>Pseudomonadota</taxon>
        <taxon>Gammaproteobacteria</taxon>
        <taxon>Lysobacterales</taxon>
        <taxon>Lysobacteraceae</taxon>
        <taxon>Novilysobacter</taxon>
    </lineage>
</organism>
<comment type="similarity">
    <text evidence="6">Belongs to the methyltransferase superfamily. METTL16/RlmF family.</text>
</comment>
<comment type="caution">
    <text evidence="8">The sequence shown here is derived from an EMBL/GenBank/DDBJ whole genome shotgun (WGS) entry which is preliminary data.</text>
</comment>
<keyword evidence="5 6" id="KW-0949">S-adenosyl-L-methionine</keyword>
<evidence type="ECO:0000256" key="7">
    <source>
        <dbReference type="SAM" id="MobiDB-lite"/>
    </source>
</evidence>
<dbReference type="OrthoDB" id="1115728at2"/>
<evidence type="ECO:0000256" key="1">
    <source>
        <dbReference type="ARBA" id="ARBA00022490"/>
    </source>
</evidence>
<dbReference type="GO" id="GO:0070475">
    <property type="term" value="P:rRNA base methylation"/>
    <property type="evidence" value="ECO:0007669"/>
    <property type="project" value="TreeGrafter"/>
</dbReference>
<evidence type="ECO:0000256" key="5">
    <source>
        <dbReference type="ARBA" id="ARBA00022691"/>
    </source>
</evidence>
<dbReference type="RefSeq" id="WP_036194939.1">
    <property type="nucleotide sequence ID" value="NZ_AVPS01000008.1"/>
</dbReference>
<dbReference type="AlphaFoldDB" id="A0A0A0EL80"/>
<evidence type="ECO:0000256" key="6">
    <source>
        <dbReference type="HAMAP-Rule" id="MF_01848"/>
    </source>
</evidence>
<evidence type="ECO:0000313" key="9">
    <source>
        <dbReference type="Proteomes" id="UP000030017"/>
    </source>
</evidence>
<dbReference type="CDD" id="cd02440">
    <property type="entry name" value="AdoMet_MTases"/>
    <property type="match status" value="1"/>
</dbReference>
<dbReference type="STRING" id="1122185.N792_12100"/>
<comment type="function">
    <text evidence="6">Specifically methylates the adenine in position 1618 of 23S rRNA.</text>
</comment>
<keyword evidence="1 6" id="KW-0963">Cytoplasm</keyword>
<dbReference type="PANTHER" id="PTHR13393:SF0">
    <property type="entry name" value="RNA N6-ADENOSINE-METHYLTRANSFERASE METTL16"/>
    <property type="match status" value="1"/>
</dbReference>
<dbReference type="NCBIfam" id="NF008725">
    <property type="entry name" value="PRK11727.1"/>
    <property type="match status" value="1"/>
</dbReference>
<dbReference type="HAMAP" id="MF_01848">
    <property type="entry name" value="23SrRNA_methyltr_F"/>
    <property type="match status" value="1"/>
</dbReference>
<dbReference type="EMBL" id="AVPS01000008">
    <property type="protein sequence ID" value="KGM51129.1"/>
    <property type="molecule type" value="Genomic_DNA"/>
</dbReference>
<evidence type="ECO:0000313" key="8">
    <source>
        <dbReference type="EMBL" id="KGM51129.1"/>
    </source>
</evidence>
<dbReference type="EC" id="2.1.1.181" evidence="6"/>
<dbReference type="Pfam" id="PF05971">
    <property type="entry name" value="Methyltransf_10"/>
    <property type="match status" value="1"/>
</dbReference>
<dbReference type="InterPro" id="IPR010286">
    <property type="entry name" value="METTL16/RlmF"/>
</dbReference>
<keyword evidence="9" id="KW-1185">Reference proteome</keyword>
<evidence type="ECO:0000256" key="2">
    <source>
        <dbReference type="ARBA" id="ARBA00022552"/>
    </source>
</evidence>
<name>A0A0A0EL80_9GAMM</name>
<keyword evidence="2 6" id="KW-0698">rRNA processing</keyword>
<keyword evidence="4 6" id="KW-0808">Transferase</keyword>
<gene>
    <name evidence="6" type="primary">rlmF</name>
    <name evidence="8" type="ORF">N792_12100</name>
</gene>
<proteinExistence type="inferred from homology"/>
<reference evidence="8 9" key="1">
    <citation type="submission" date="2013-08" db="EMBL/GenBank/DDBJ databases">
        <title>Genome sequencing of Lysobacter.</title>
        <authorList>
            <person name="Zhang S."/>
            <person name="Wang G."/>
        </authorList>
    </citation>
    <scope>NUCLEOTIDE SEQUENCE [LARGE SCALE GENOMIC DNA]</scope>
    <source>
        <strain evidence="8 9">Ko07</strain>
    </source>
</reference>
<sequence length="334" mass="35721">MSGASESPAARRAKPTQGSGAAAGLHPRNRHQGRYDFALLTAHCPELSAFLITTPAGGTSLDFGNPQAVRALNRALLKVQYGVAHWDIPDGYLCPPIPGRADYLHGLADLLAEANGGVVPRGPGVRALDIGVGANCIYPLLGHGEYGWRFVGSEVDATALRSAAAIVRANPGLGEAIELRHQPGRGAIFAGLLRPDEAFDLTLCNPPFHASAKEAARGSRRKWQQLGKPAPGRDGPALNFGGQATELWCTGGEASFIRRMVRESAGIAQQVLWFSSLVAKSEHLADVRRHLHKAGAQDVREVAMAQGSKQSRFVAWTFHDAARREAWAVARWKG</sequence>
<protein>
    <recommendedName>
        <fullName evidence="6">Ribosomal RNA large subunit methyltransferase F</fullName>
        <ecNumber evidence="6">2.1.1.181</ecNumber>
    </recommendedName>
    <alternativeName>
        <fullName evidence="6">23S rRNA mA1618 methyltransferase</fullName>
    </alternativeName>
    <alternativeName>
        <fullName evidence="6">rRNA adenine N-6-methyltransferase</fullName>
    </alternativeName>
</protein>
<evidence type="ECO:0000256" key="3">
    <source>
        <dbReference type="ARBA" id="ARBA00022603"/>
    </source>
</evidence>
<dbReference type="GO" id="GO:0005737">
    <property type="term" value="C:cytoplasm"/>
    <property type="evidence" value="ECO:0007669"/>
    <property type="project" value="UniProtKB-SubCell"/>
</dbReference>
<comment type="subcellular location">
    <subcellularLocation>
        <location evidence="6">Cytoplasm</location>
    </subcellularLocation>
</comment>
<comment type="catalytic activity">
    <reaction evidence="6">
        <text>adenosine(1618) in 23S rRNA + S-adenosyl-L-methionine = N(6)-methyladenosine(1618) in 23S rRNA + S-adenosyl-L-homocysteine + H(+)</text>
        <dbReference type="Rhea" id="RHEA:16497"/>
        <dbReference type="Rhea" id="RHEA-COMP:10229"/>
        <dbReference type="Rhea" id="RHEA-COMP:10231"/>
        <dbReference type="ChEBI" id="CHEBI:15378"/>
        <dbReference type="ChEBI" id="CHEBI:57856"/>
        <dbReference type="ChEBI" id="CHEBI:59789"/>
        <dbReference type="ChEBI" id="CHEBI:74411"/>
        <dbReference type="ChEBI" id="CHEBI:74449"/>
        <dbReference type="EC" id="2.1.1.181"/>
    </reaction>
</comment>
<feature type="region of interest" description="Disordered" evidence="7">
    <location>
        <begin position="216"/>
        <end position="237"/>
    </location>
</feature>
<feature type="region of interest" description="Disordered" evidence="7">
    <location>
        <begin position="1"/>
        <end position="28"/>
    </location>
</feature>
<evidence type="ECO:0000256" key="4">
    <source>
        <dbReference type="ARBA" id="ARBA00022679"/>
    </source>
</evidence>
<dbReference type="InterPro" id="IPR016909">
    <property type="entry name" value="rRNA_lsu_MeTfrase_F"/>
</dbReference>
<dbReference type="InterPro" id="IPR029063">
    <property type="entry name" value="SAM-dependent_MTases_sf"/>
</dbReference>
<dbReference type="Proteomes" id="UP000030017">
    <property type="component" value="Unassembled WGS sequence"/>
</dbReference>